<dbReference type="EMBL" id="BKCJ010006042">
    <property type="protein sequence ID" value="GEU70024.1"/>
    <property type="molecule type" value="Genomic_DNA"/>
</dbReference>
<gene>
    <name evidence="1" type="ORF">Tci_042002</name>
</gene>
<evidence type="ECO:0000313" key="1">
    <source>
        <dbReference type="EMBL" id="GEU70024.1"/>
    </source>
</evidence>
<sequence>MKIRGGGWVYFDFHRVLVGNYYLPLISIKGGAAGYRQVKVLEFFDCPGLRQGVEDLRELLHKESMEYMMKNVFGLRWNCRELKGIVKLRFFSKPEIWATKRCLLRAVNVTRLSFRDSSASFAVVCFFRGRLLLRDASLYLLDIESVLTQKGLDTFCRKFHIPESVHPQLPSHNQTMHERPARKIGVYTRFFEYANFWLPLSTFLVDVLRDPLPKSTEFNVDDYVVVVAHPAPLRKFPEPFLCLVGMSPYYTLDEDTYPRFLHDDGKEMDLFAFIHVVDPTKVKIVDRERAEGERKLLDSTVRRVVSLLPDAPAHSESDLKASVDKLFDEGCNTDQGVLLSVVVITLRLNRSWMLKILILPNLRTIGPLKGSLSLLILPITLVQMLLELKLILLSEFNSRITRQACLNAEILLKEAEATKPVHIRIQVSAAEAAEKVYAGEMNALKQKNVALEKEKDSLDGKVELAGERGGVLAGKVGKGYCLFQSLVVDKERELKDLNVTVSSLKSQNDDRMDQVHALEATCSGLCDQVSNYELLKEQIEAFQDAQMKILSDNVASLDVNLLEMALHLEEKFYPHLLTIIYGRRWLLTRGLKLAVVKCLNSQGYLAAFGAVINRAIKKGMQIRLLDGIDHGKACRSLADVVAYNPATEADYNSALIRENVASQRSALVDVWVPLVEPLSAKNLMGASVTSDSVPATVATMTALSTTFASISFIPSITIDDYEIVSADGQEDVQGNVQRNVASFLMVGKEELDTTP</sequence>
<protein>
    <submittedName>
        <fullName evidence="1">Transposase (Putative), gypsy type</fullName>
    </submittedName>
</protein>
<dbReference type="AlphaFoldDB" id="A0A6L2MBV0"/>
<comment type="caution">
    <text evidence="1">The sequence shown here is derived from an EMBL/GenBank/DDBJ whole genome shotgun (WGS) entry which is preliminary data.</text>
</comment>
<proteinExistence type="predicted"/>
<name>A0A6L2MBV0_TANCI</name>
<reference evidence="1" key="1">
    <citation type="journal article" date="2019" name="Sci. Rep.">
        <title>Draft genome of Tanacetum cinerariifolium, the natural source of mosquito coil.</title>
        <authorList>
            <person name="Yamashiro T."/>
            <person name="Shiraishi A."/>
            <person name="Satake H."/>
            <person name="Nakayama K."/>
        </authorList>
    </citation>
    <scope>NUCLEOTIDE SEQUENCE</scope>
</reference>
<accession>A0A6L2MBV0</accession>
<organism evidence="1">
    <name type="scientific">Tanacetum cinerariifolium</name>
    <name type="common">Dalmatian daisy</name>
    <name type="synonym">Chrysanthemum cinerariifolium</name>
    <dbReference type="NCBI Taxonomy" id="118510"/>
    <lineage>
        <taxon>Eukaryota</taxon>
        <taxon>Viridiplantae</taxon>
        <taxon>Streptophyta</taxon>
        <taxon>Embryophyta</taxon>
        <taxon>Tracheophyta</taxon>
        <taxon>Spermatophyta</taxon>
        <taxon>Magnoliopsida</taxon>
        <taxon>eudicotyledons</taxon>
        <taxon>Gunneridae</taxon>
        <taxon>Pentapetalae</taxon>
        <taxon>asterids</taxon>
        <taxon>campanulids</taxon>
        <taxon>Asterales</taxon>
        <taxon>Asteraceae</taxon>
        <taxon>Asteroideae</taxon>
        <taxon>Anthemideae</taxon>
        <taxon>Anthemidinae</taxon>
        <taxon>Tanacetum</taxon>
    </lineage>
</organism>